<evidence type="ECO:0000313" key="2">
    <source>
        <dbReference type="EMBL" id="GIJ64189.1"/>
    </source>
</evidence>
<gene>
    <name evidence="2" type="ORF">Vau01_117050</name>
</gene>
<name>A0A8J3ZHB6_9ACTN</name>
<dbReference type="Proteomes" id="UP000612585">
    <property type="component" value="Unassembled WGS sequence"/>
</dbReference>
<reference evidence="2" key="1">
    <citation type="submission" date="2021-01" db="EMBL/GenBank/DDBJ databases">
        <title>Whole genome shotgun sequence of Virgisporangium aurantiacum NBRC 16421.</title>
        <authorList>
            <person name="Komaki H."/>
            <person name="Tamura T."/>
        </authorList>
    </citation>
    <scope>NUCLEOTIDE SEQUENCE</scope>
    <source>
        <strain evidence="2">NBRC 16421</strain>
    </source>
</reference>
<sequence length="79" mass="8410">MYTVVEQCGGRFGVAEVSMRAMASHRCSSASDGPAEQSSSPTRRHEAASRFDRGPWTEDGHPDVEVAVVCSRKAMAGAP</sequence>
<feature type="compositionally biased region" description="Polar residues" evidence="1">
    <location>
        <begin position="26"/>
        <end position="41"/>
    </location>
</feature>
<feature type="compositionally biased region" description="Basic and acidic residues" evidence="1">
    <location>
        <begin position="43"/>
        <end position="62"/>
    </location>
</feature>
<keyword evidence="3" id="KW-1185">Reference proteome</keyword>
<comment type="caution">
    <text evidence="2">The sequence shown here is derived from an EMBL/GenBank/DDBJ whole genome shotgun (WGS) entry which is preliminary data.</text>
</comment>
<protein>
    <submittedName>
        <fullName evidence="2">Uncharacterized protein</fullName>
    </submittedName>
</protein>
<organism evidence="2 3">
    <name type="scientific">Virgisporangium aurantiacum</name>
    <dbReference type="NCBI Taxonomy" id="175570"/>
    <lineage>
        <taxon>Bacteria</taxon>
        <taxon>Bacillati</taxon>
        <taxon>Actinomycetota</taxon>
        <taxon>Actinomycetes</taxon>
        <taxon>Micromonosporales</taxon>
        <taxon>Micromonosporaceae</taxon>
        <taxon>Virgisporangium</taxon>
    </lineage>
</organism>
<evidence type="ECO:0000256" key="1">
    <source>
        <dbReference type="SAM" id="MobiDB-lite"/>
    </source>
</evidence>
<dbReference type="EMBL" id="BOPG01000110">
    <property type="protein sequence ID" value="GIJ64189.1"/>
    <property type="molecule type" value="Genomic_DNA"/>
</dbReference>
<accession>A0A8J3ZHB6</accession>
<proteinExistence type="predicted"/>
<evidence type="ECO:0000313" key="3">
    <source>
        <dbReference type="Proteomes" id="UP000612585"/>
    </source>
</evidence>
<feature type="region of interest" description="Disordered" evidence="1">
    <location>
        <begin position="23"/>
        <end position="62"/>
    </location>
</feature>
<dbReference type="AlphaFoldDB" id="A0A8J3ZHB6"/>